<dbReference type="PANTHER" id="PTHR30250:SF10">
    <property type="entry name" value="LIPOPOLYSACCHARIDE BIOSYNTHESIS PROTEIN WZXC"/>
    <property type="match status" value="1"/>
</dbReference>
<protein>
    <submittedName>
        <fullName evidence="8">Membrane protein involved in the export of O-antigen and teichoic acid</fullName>
    </submittedName>
</protein>
<evidence type="ECO:0000256" key="3">
    <source>
        <dbReference type="ARBA" id="ARBA00022475"/>
    </source>
</evidence>
<sequence length="494" mass="55279">MRNKKTSGVFSGLVWTFAERITAQLVLTIVGIVLARLLTPEHYGIISIVMVFITLCNVFVTSGFGIAIVQKKEVDERDYNTAFLMSFLLSLLLYFMLFWSAPIIGNFYQMPELPSVIRVLGLRLIVTSVNTIQQAYIQRTMQFKKFFISTSFGTVLSGIIGIYLAIKGFGVWALVAQYLTNTTVDTIVLSIVGGWHPGRRVSIKKAKEIYSFGWKVLCTQLVFTLGGDIRSLIIGKVFGPSELAYYDQGKKYPALLVNNINTSIQKVLLPALSRKQDDQVALKSTLRKFIKVGMFVLCPLVIGFAAVADSFVRVVLTDKWVSAVPFIIIFCLSYLTRPIESACHQAILAIGKSELVFWIMVAIHVTSLIGTLFSTFVLRSVLWVALFSLASTVVSLICFFIATRINIDYRLNEQLQDIIPAISISLIMGIFVYFLGKAPFTPWIVLLLQIAAGGIIYWGMAKISKDESYLYIRKMVLRKKVVIGSKKILKEKSN</sequence>
<feature type="transmembrane region" description="Helical" evidence="7">
    <location>
        <begin position="21"/>
        <end position="39"/>
    </location>
</feature>
<comment type="subcellular location">
    <subcellularLocation>
        <location evidence="1">Cell membrane</location>
        <topology evidence="1">Multi-pass membrane protein</topology>
    </subcellularLocation>
</comment>
<dbReference type="OrthoDB" id="9770347at2"/>
<dbReference type="PANTHER" id="PTHR30250">
    <property type="entry name" value="PST FAMILY PREDICTED COLANIC ACID TRANSPORTER"/>
    <property type="match status" value="1"/>
</dbReference>
<feature type="transmembrane region" description="Helical" evidence="7">
    <location>
        <begin position="415"/>
        <end position="434"/>
    </location>
</feature>
<dbReference type="InterPro" id="IPR050833">
    <property type="entry name" value="Poly_Biosynth_Transport"/>
</dbReference>
<evidence type="ECO:0000256" key="2">
    <source>
        <dbReference type="ARBA" id="ARBA00007430"/>
    </source>
</evidence>
<feature type="transmembrane region" description="Helical" evidence="7">
    <location>
        <begin position="320"/>
        <end position="335"/>
    </location>
</feature>
<proteinExistence type="inferred from homology"/>
<evidence type="ECO:0000256" key="5">
    <source>
        <dbReference type="ARBA" id="ARBA00022989"/>
    </source>
</evidence>
<name>A0A1M6M733_9FIRM</name>
<feature type="transmembrane region" description="Helical" evidence="7">
    <location>
        <begin position="440"/>
        <end position="460"/>
    </location>
</feature>
<dbReference type="CDD" id="cd13127">
    <property type="entry name" value="MATE_tuaB_like"/>
    <property type="match status" value="1"/>
</dbReference>
<dbReference type="RefSeq" id="WP_073050742.1">
    <property type="nucleotide sequence ID" value="NZ_FQZL01000038.1"/>
</dbReference>
<evidence type="ECO:0000256" key="7">
    <source>
        <dbReference type="SAM" id="Phobius"/>
    </source>
</evidence>
<accession>A0A1M6M733</accession>
<feature type="transmembrane region" description="Helical" evidence="7">
    <location>
        <begin position="146"/>
        <end position="166"/>
    </location>
</feature>
<comment type="similarity">
    <text evidence="2">Belongs to the polysaccharide synthase family.</text>
</comment>
<evidence type="ECO:0000256" key="4">
    <source>
        <dbReference type="ARBA" id="ARBA00022692"/>
    </source>
</evidence>
<feature type="transmembrane region" description="Helical" evidence="7">
    <location>
        <begin position="289"/>
        <end position="308"/>
    </location>
</feature>
<keyword evidence="4 7" id="KW-0812">Transmembrane</keyword>
<keyword evidence="3" id="KW-1003">Cell membrane</keyword>
<evidence type="ECO:0000256" key="1">
    <source>
        <dbReference type="ARBA" id="ARBA00004651"/>
    </source>
</evidence>
<feature type="transmembrane region" description="Helical" evidence="7">
    <location>
        <begin position="45"/>
        <end position="69"/>
    </location>
</feature>
<evidence type="ECO:0000256" key="6">
    <source>
        <dbReference type="ARBA" id="ARBA00023136"/>
    </source>
</evidence>
<dbReference type="AlphaFoldDB" id="A0A1M6M733"/>
<evidence type="ECO:0000313" key="9">
    <source>
        <dbReference type="Proteomes" id="UP000184052"/>
    </source>
</evidence>
<reference evidence="8 9" key="1">
    <citation type="submission" date="2016-11" db="EMBL/GenBank/DDBJ databases">
        <authorList>
            <person name="Jaros S."/>
            <person name="Januszkiewicz K."/>
            <person name="Wedrychowicz H."/>
        </authorList>
    </citation>
    <scope>NUCLEOTIDE SEQUENCE [LARGE SCALE GENOMIC DNA]</scope>
    <source>
        <strain evidence="8 9">DSM 17477</strain>
    </source>
</reference>
<feature type="transmembrane region" description="Helical" evidence="7">
    <location>
        <begin position="355"/>
        <end position="376"/>
    </location>
</feature>
<evidence type="ECO:0000313" key="8">
    <source>
        <dbReference type="EMBL" id="SHJ79255.1"/>
    </source>
</evidence>
<dbReference type="STRING" id="1121476.SAMN02745751_03385"/>
<dbReference type="EMBL" id="FQZL01000038">
    <property type="protein sequence ID" value="SHJ79255.1"/>
    <property type="molecule type" value="Genomic_DNA"/>
</dbReference>
<dbReference type="Proteomes" id="UP000184052">
    <property type="component" value="Unassembled WGS sequence"/>
</dbReference>
<dbReference type="GO" id="GO:0005886">
    <property type="term" value="C:plasma membrane"/>
    <property type="evidence" value="ECO:0007669"/>
    <property type="project" value="UniProtKB-SubCell"/>
</dbReference>
<gene>
    <name evidence="8" type="ORF">SAMN02745751_03385</name>
</gene>
<feature type="transmembrane region" description="Helical" evidence="7">
    <location>
        <begin position="81"/>
        <end position="104"/>
    </location>
</feature>
<dbReference type="Pfam" id="PF13440">
    <property type="entry name" value="Polysacc_synt_3"/>
    <property type="match status" value="1"/>
</dbReference>
<feature type="transmembrane region" description="Helical" evidence="7">
    <location>
        <begin position="382"/>
        <end position="403"/>
    </location>
</feature>
<keyword evidence="6 7" id="KW-0472">Membrane</keyword>
<keyword evidence="5 7" id="KW-1133">Transmembrane helix</keyword>
<organism evidence="8 9">
    <name type="scientific">Dethiosulfatibacter aminovorans DSM 17477</name>
    <dbReference type="NCBI Taxonomy" id="1121476"/>
    <lineage>
        <taxon>Bacteria</taxon>
        <taxon>Bacillati</taxon>
        <taxon>Bacillota</taxon>
        <taxon>Tissierellia</taxon>
        <taxon>Dethiosulfatibacter</taxon>
    </lineage>
</organism>
<keyword evidence="9" id="KW-1185">Reference proteome</keyword>